<reference evidence="3 4" key="1">
    <citation type="submission" date="2018-01" db="EMBL/GenBank/DDBJ databases">
        <title>Genomic Encyclopedia of Type Strains, Phase I: the one thousand microbial genomes (KMG-I) project.</title>
        <authorList>
            <person name="Goeker M."/>
        </authorList>
    </citation>
    <scope>NUCLEOTIDE SEQUENCE [LARGE SCALE GENOMIC DNA]</scope>
    <source>
        <strain evidence="3 4">DSM 17960</strain>
    </source>
</reference>
<dbReference type="InterPro" id="IPR029044">
    <property type="entry name" value="Nucleotide-diphossugar_trans"/>
</dbReference>
<dbReference type="EMBL" id="PQNY01000006">
    <property type="protein sequence ID" value="POS01992.1"/>
    <property type="molecule type" value="Genomic_DNA"/>
</dbReference>
<protein>
    <submittedName>
        <fullName evidence="3">Glycosyltransferase involved in cell wall biosynthesis</fullName>
    </submittedName>
</protein>
<dbReference type="SUPFAM" id="SSF53448">
    <property type="entry name" value="Nucleotide-diphospho-sugar transferases"/>
    <property type="match status" value="1"/>
</dbReference>
<dbReference type="GO" id="GO:0016740">
    <property type="term" value="F:transferase activity"/>
    <property type="evidence" value="ECO:0007669"/>
    <property type="project" value="UniProtKB-KW"/>
</dbReference>
<sequence>MLSLSVIIPTYNEESYLEDCLKSVGFVNQIIVVDSFSTDATISIAKKYNCEIIQRKFDNFSNQKNEAIKLAKHDWILFLDADERITPKLQYEIVNTISNSNSKIGGYKLRFPHFYMNRFLYHTENKVVRLVKNKNIHFEGEVHEKLIHEGDVGVLKNKVLHYTYKGLFHYIKKKDSYAWFQAKMSLEKNKKSSYFLLLFKPFYRFFHTYFIRKGFLDGIPGLAVATIDAYGVFSRYVKMILLEKGIK</sequence>
<organism evidence="3 4">
    <name type="scientific">Flavobacterium croceum DSM 17960</name>
    <dbReference type="NCBI Taxonomy" id="1121886"/>
    <lineage>
        <taxon>Bacteria</taxon>
        <taxon>Pseudomonadati</taxon>
        <taxon>Bacteroidota</taxon>
        <taxon>Flavobacteriia</taxon>
        <taxon>Flavobacteriales</taxon>
        <taxon>Flavobacteriaceae</taxon>
        <taxon>Flavobacterium</taxon>
    </lineage>
</organism>
<proteinExistence type="inferred from homology"/>
<dbReference type="Proteomes" id="UP000237056">
    <property type="component" value="Unassembled WGS sequence"/>
</dbReference>
<evidence type="ECO:0000313" key="4">
    <source>
        <dbReference type="Proteomes" id="UP000237056"/>
    </source>
</evidence>
<keyword evidence="4" id="KW-1185">Reference proteome</keyword>
<evidence type="ECO:0000313" key="3">
    <source>
        <dbReference type="EMBL" id="POS01992.1"/>
    </source>
</evidence>
<name>A0A2S4N8G8_9FLAO</name>
<dbReference type="Pfam" id="PF00535">
    <property type="entry name" value="Glycos_transf_2"/>
    <property type="match status" value="1"/>
</dbReference>
<comment type="caution">
    <text evidence="3">The sequence shown here is derived from an EMBL/GenBank/DDBJ whole genome shotgun (WGS) entry which is preliminary data.</text>
</comment>
<dbReference type="Gene3D" id="3.90.550.10">
    <property type="entry name" value="Spore Coat Polysaccharide Biosynthesis Protein SpsA, Chain A"/>
    <property type="match status" value="1"/>
</dbReference>
<feature type="domain" description="Glycosyltransferase 2-like" evidence="2">
    <location>
        <begin position="5"/>
        <end position="102"/>
    </location>
</feature>
<dbReference type="InterPro" id="IPR001173">
    <property type="entry name" value="Glyco_trans_2-like"/>
</dbReference>
<comment type="similarity">
    <text evidence="1">Belongs to the glycosyltransferase 2 family. WaaE/KdtX subfamily.</text>
</comment>
<evidence type="ECO:0000256" key="1">
    <source>
        <dbReference type="ARBA" id="ARBA00038494"/>
    </source>
</evidence>
<dbReference type="RefSeq" id="WP_103725766.1">
    <property type="nucleotide sequence ID" value="NZ_PQNY01000006.1"/>
</dbReference>
<dbReference type="PANTHER" id="PTHR43630:SF2">
    <property type="entry name" value="GLYCOSYLTRANSFERASE"/>
    <property type="match status" value="1"/>
</dbReference>
<evidence type="ECO:0000259" key="2">
    <source>
        <dbReference type="Pfam" id="PF00535"/>
    </source>
</evidence>
<dbReference type="PANTHER" id="PTHR43630">
    <property type="entry name" value="POLY-BETA-1,6-N-ACETYL-D-GLUCOSAMINE SYNTHASE"/>
    <property type="match status" value="1"/>
</dbReference>
<dbReference type="AlphaFoldDB" id="A0A2S4N8G8"/>
<dbReference type="CDD" id="cd02511">
    <property type="entry name" value="Beta4Glucosyltransferase"/>
    <property type="match status" value="1"/>
</dbReference>
<accession>A0A2S4N8G8</accession>
<keyword evidence="3" id="KW-0808">Transferase</keyword>
<dbReference type="OrthoDB" id="9815923at2"/>
<gene>
    <name evidence="3" type="ORF">Q361_10654</name>
</gene>